<dbReference type="SUPFAM" id="SSF53067">
    <property type="entry name" value="Actin-like ATPase domain"/>
    <property type="match status" value="2"/>
</dbReference>
<dbReference type="InterPro" id="IPR000905">
    <property type="entry name" value="Gcp-like_dom"/>
</dbReference>
<dbReference type="Gene3D" id="3.30.420.40">
    <property type="match status" value="2"/>
</dbReference>
<keyword evidence="3" id="KW-1185">Reference proteome</keyword>
<name>A0A1H9PA34_9SPHI</name>
<dbReference type="AlphaFoldDB" id="A0A1H9PA34"/>
<evidence type="ECO:0000259" key="1">
    <source>
        <dbReference type="Pfam" id="PF00814"/>
    </source>
</evidence>
<reference evidence="2 3" key="1">
    <citation type="submission" date="2016-10" db="EMBL/GenBank/DDBJ databases">
        <authorList>
            <person name="de Groot N.N."/>
        </authorList>
    </citation>
    <scope>NUCLEOTIDE SEQUENCE [LARGE SCALE GENOMIC DNA]</scope>
    <source>
        <strain evidence="2 3">DSM 18610</strain>
    </source>
</reference>
<gene>
    <name evidence="2" type="ORF">SAMN04488023_10996</name>
</gene>
<dbReference type="InterPro" id="IPR043129">
    <property type="entry name" value="ATPase_NBD"/>
</dbReference>
<accession>A0A1H9PA34</accession>
<dbReference type="InterPro" id="IPR022496">
    <property type="entry name" value="T6A_TsaB"/>
</dbReference>
<dbReference type="PANTHER" id="PTHR11735:SF11">
    <property type="entry name" value="TRNA THREONYLCARBAMOYLADENOSINE BIOSYNTHESIS PROTEIN TSAB"/>
    <property type="match status" value="1"/>
</dbReference>
<feature type="domain" description="Gcp-like" evidence="1">
    <location>
        <begin position="33"/>
        <end position="161"/>
    </location>
</feature>
<organism evidence="2 3">
    <name type="scientific">Pedobacter rhizosphaerae</name>
    <dbReference type="NCBI Taxonomy" id="390241"/>
    <lineage>
        <taxon>Bacteria</taxon>
        <taxon>Pseudomonadati</taxon>
        <taxon>Bacteroidota</taxon>
        <taxon>Sphingobacteriia</taxon>
        <taxon>Sphingobacteriales</taxon>
        <taxon>Sphingobacteriaceae</taxon>
        <taxon>Pedobacter</taxon>
    </lineage>
</organism>
<dbReference type="Proteomes" id="UP000199572">
    <property type="component" value="Unassembled WGS sequence"/>
</dbReference>
<dbReference type="NCBIfam" id="TIGR03725">
    <property type="entry name" value="T6A_YeaZ"/>
    <property type="match status" value="1"/>
</dbReference>
<evidence type="ECO:0000313" key="3">
    <source>
        <dbReference type="Proteomes" id="UP000199572"/>
    </source>
</evidence>
<dbReference type="CDD" id="cd24032">
    <property type="entry name" value="ASKHA_NBD_TsaB"/>
    <property type="match status" value="1"/>
</dbReference>
<dbReference type="Pfam" id="PF00814">
    <property type="entry name" value="TsaD"/>
    <property type="match status" value="1"/>
</dbReference>
<proteinExistence type="predicted"/>
<dbReference type="PANTHER" id="PTHR11735">
    <property type="entry name" value="TRNA N6-ADENOSINE THREONYLCARBAMOYLTRANSFERASE"/>
    <property type="match status" value="1"/>
</dbReference>
<dbReference type="EMBL" id="FOGG01000009">
    <property type="protein sequence ID" value="SER44987.1"/>
    <property type="molecule type" value="Genomic_DNA"/>
</dbReference>
<evidence type="ECO:0000313" key="2">
    <source>
        <dbReference type="EMBL" id="SER44987.1"/>
    </source>
</evidence>
<dbReference type="GO" id="GO:0002949">
    <property type="term" value="P:tRNA threonylcarbamoyladenosine modification"/>
    <property type="evidence" value="ECO:0007669"/>
    <property type="project" value="InterPro"/>
</dbReference>
<dbReference type="STRING" id="390241.SAMN04488023_10996"/>
<dbReference type="OrthoDB" id="9784166at2"/>
<dbReference type="GO" id="GO:0005829">
    <property type="term" value="C:cytosol"/>
    <property type="evidence" value="ECO:0007669"/>
    <property type="project" value="TreeGrafter"/>
</dbReference>
<sequence>MAKILQIETATAVCAVALSIDGQTVAIKEESGQNLHASNLTLFIEEVVSAAGLTFKDLDAVAVSKGPGSYTGLRIGVSTAKGLCCALEIPLIAISTLEMMAKGFLTANKDYKGLVCPMIDARRMEVYTSIFDEQLNVIEPISAKIIDELSFAELLKGNQITFLGDGAAKCKSTLSSGNALFSEVNFNSAQYLSTLAYEAFKRGDFEDVAYFEPYYLKDFVVTQSKKQKAQQS</sequence>
<protein>
    <submittedName>
        <fullName evidence="2">tRNA threonylcarbamoyladenosine biosynthesis protein TsaB</fullName>
    </submittedName>
</protein>
<dbReference type="RefSeq" id="WP_090883781.1">
    <property type="nucleotide sequence ID" value="NZ_FOGG01000009.1"/>
</dbReference>